<feature type="domain" description="Flavodoxin-like" evidence="9">
    <location>
        <begin position="4"/>
        <end position="164"/>
    </location>
</feature>
<evidence type="ECO:0000313" key="11">
    <source>
        <dbReference type="Proteomes" id="UP000784286"/>
    </source>
</evidence>
<dbReference type="EMBL" id="JAHLFJ010000019">
    <property type="protein sequence ID" value="MBU3855268.1"/>
    <property type="molecule type" value="Genomic_DNA"/>
</dbReference>
<dbReference type="PIRSF" id="PIRSF038996">
    <property type="entry name" value="FldA"/>
    <property type="match status" value="1"/>
</dbReference>
<dbReference type="InterPro" id="IPR010086">
    <property type="entry name" value="Flavodoxin_lc"/>
</dbReference>
<dbReference type="InterPro" id="IPR029039">
    <property type="entry name" value="Flavoprotein-like_sf"/>
</dbReference>
<evidence type="ECO:0000256" key="8">
    <source>
        <dbReference type="PIRNR" id="PIRNR038996"/>
    </source>
</evidence>
<evidence type="ECO:0000256" key="3">
    <source>
        <dbReference type="ARBA" id="ARBA00022448"/>
    </source>
</evidence>
<dbReference type="Gene3D" id="3.40.50.360">
    <property type="match status" value="1"/>
</dbReference>
<comment type="function">
    <text evidence="8">Low-potential electron donor to a number of redox enzymes.</text>
</comment>
<dbReference type="InterPro" id="IPR008254">
    <property type="entry name" value="Flavodoxin/NO_synth"/>
</dbReference>
<dbReference type="NCBIfam" id="TIGR01752">
    <property type="entry name" value="flav_long"/>
    <property type="match status" value="1"/>
</dbReference>
<gene>
    <name evidence="10" type="primary">fldA</name>
    <name evidence="10" type="ORF">H9928_01675</name>
</gene>
<name>A0A948X4F0_9BACT</name>
<proteinExistence type="inferred from homology"/>
<keyword evidence="5 8" id="KW-0288">FMN</keyword>
<sequence length="169" mass="18027">MKKTGIFYGSTTGTTESVARLIAGKLGISPADLHDVSKMTADRVASYDALILGTSTWGDGELQDDWYDGIKVLKGADLKGKTIALFGCGDSESYADTFCDGMGVLYEDLKDSGCIFIGAVPESDYTYSASVAVADGKFVGLAIDEMNESDKTEARVESWTEMLKADLTV</sequence>
<dbReference type="GO" id="GO:0010181">
    <property type="term" value="F:FMN binding"/>
    <property type="evidence" value="ECO:0007669"/>
    <property type="project" value="UniProtKB-UniRule"/>
</dbReference>
<evidence type="ECO:0000256" key="7">
    <source>
        <dbReference type="ARBA" id="ARBA00023231"/>
    </source>
</evidence>
<dbReference type="NCBIfam" id="NF006738">
    <property type="entry name" value="PRK09267.1-4"/>
    <property type="match status" value="1"/>
</dbReference>
<comment type="caution">
    <text evidence="10">The sequence shown here is derived from an EMBL/GenBank/DDBJ whole genome shotgun (WGS) entry which is preliminary data.</text>
</comment>
<evidence type="ECO:0000259" key="9">
    <source>
        <dbReference type="PROSITE" id="PS50902"/>
    </source>
</evidence>
<dbReference type="GO" id="GO:0009055">
    <property type="term" value="F:electron transfer activity"/>
    <property type="evidence" value="ECO:0007669"/>
    <property type="project" value="UniProtKB-UniRule"/>
</dbReference>
<evidence type="ECO:0000256" key="4">
    <source>
        <dbReference type="ARBA" id="ARBA00022630"/>
    </source>
</evidence>
<reference evidence="10" key="1">
    <citation type="journal article" date="2021" name="PeerJ">
        <title>Extensive microbial diversity within the chicken gut microbiome revealed by metagenomics and culture.</title>
        <authorList>
            <person name="Gilroy R."/>
            <person name="Ravi A."/>
            <person name="Getino M."/>
            <person name="Pursley I."/>
            <person name="Horton D.L."/>
            <person name="Alikhan N.F."/>
            <person name="Baker D."/>
            <person name="Gharbi K."/>
            <person name="Hall N."/>
            <person name="Watson M."/>
            <person name="Adriaenssens E.M."/>
            <person name="Foster-Nyarko E."/>
            <person name="Jarju S."/>
            <person name="Secka A."/>
            <person name="Antonio M."/>
            <person name="Oren A."/>
            <person name="Chaudhuri R.R."/>
            <person name="La Ragione R."/>
            <person name="Hildebrand F."/>
            <person name="Pallen M.J."/>
        </authorList>
    </citation>
    <scope>NUCLEOTIDE SEQUENCE</scope>
    <source>
        <strain evidence="10">8470</strain>
    </source>
</reference>
<accession>A0A948X4F0</accession>
<evidence type="ECO:0000256" key="2">
    <source>
        <dbReference type="ARBA" id="ARBA00005267"/>
    </source>
</evidence>
<dbReference type="AlphaFoldDB" id="A0A948X4F0"/>
<dbReference type="PROSITE" id="PS50902">
    <property type="entry name" value="FLAVODOXIN_LIKE"/>
    <property type="match status" value="1"/>
</dbReference>
<comment type="cofactor">
    <cofactor evidence="1 8">
        <name>FMN</name>
        <dbReference type="ChEBI" id="CHEBI:58210"/>
    </cofactor>
</comment>
<dbReference type="PROSITE" id="PS00201">
    <property type="entry name" value="FLAVODOXIN"/>
    <property type="match status" value="1"/>
</dbReference>
<comment type="similarity">
    <text evidence="2 8">Belongs to the flavodoxin family.</text>
</comment>
<keyword evidence="4 8" id="KW-0285">Flavoprotein</keyword>
<dbReference type="Pfam" id="PF00258">
    <property type="entry name" value="Flavodoxin_1"/>
    <property type="match status" value="1"/>
</dbReference>
<evidence type="ECO:0000256" key="6">
    <source>
        <dbReference type="ARBA" id="ARBA00022982"/>
    </source>
</evidence>
<dbReference type="SUPFAM" id="SSF52218">
    <property type="entry name" value="Flavoproteins"/>
    <property type="match status" value="1"/>
</dbReference>
<dbReference type="InterPro" id="IPR001094">
    <property type="entry name" value="Flavdoxin-like"/>
</dbReference>
<evidence type="ECO:0000256" key="5">
    <source>
        <dbReference type="ARBA" id="ARBA00022643"/>
    </source>
</evidence>
<keyword evidence="7" id="KW-0535">Nitrogen fixation</keyword>
<organism evidence="10 11">
    <name type="scientific">Candidatus Phocaeicola excrementipullorum</name>
    <dbReference type="NCBI Taxonomy" id="2838731"/>
    <lineage>
        <taxon>Bacteria</taxon>
        <taxon>Pseudomonadati</taxon>
        <taxon>Bacteroidota</taxon>
        <taxon>Bacteroidia</taxon>
        <taxon>Bacteroidales</taxon>
        <taxon>Bacteroidaceae</taxon>
        <taxon>Phocaeicola</taxon>
    </lineage>
</organism>
<dbReference type="InterPro" id="IPR050619">
    <property type="entry name" value="Flavodoxin"/>
</dbReference>
<dbReference type="InterPro" id="IPR001226">
    <property type="entry name" value="Flavodoxin_CS"/>
</dbReference>
<dbReference type="PANTHER" id="PTHR42809:SF1">
    <property type="entry name" value="FLAVODOXIN 1"/>
    <property type="match status" value="1"/>
</dbReference>
<keyword evidence="6 8" id="KW-0249">Electron transport</keyword>
<evidence type="ECO:0000313" key="10">
    <source>
        <dbReference type="EMBL" id="MBU3855268.1"/>
    </source>
</evidence>
<protein>
    <recommendedName>
        <fullName evidence="8">Flavodoxin</fullName>
    </recommendedName>
</protein>
<dbReference type="PRINTS" id="PR00369">
    <property type="entry name" value="FLAVODOXIN"/>
</dbReference>
<dbReference type="PANTHER" id="PTHR42809">
    <property type="entry name" value="FLAVODOXIN 2"/>
    <property type="match status" value="1"/>
</dbReference>
<keyword evidence="3 8" id="KW-0813">Transport</keyword>
<dbReference type="Proteomes" id="UP000784286">
    <property type="component" value="Unassembled WGS sequence"/>
</dbReference>
<dbReference type="NCBIfam" id="NF006739">
    <property type="entry name" value="PRK09267.1-5"/>
    <property type="match status" value="1"/>
</dbReference>
<reference evidence="10" key="2">
    <citation type="submission" date="2021-04" db="EMBL/GenBank/DDBJ databases">
        <authorList>
            <person name="Gilroy R."/>
        </authorList>
    </citation>
    <scope>NUCLEOTIDE SEQUENCE</scope>
    <source>
        <strain evidence="10">8470</strain>
    </source>
</reference>
<evidence type="ECO:0000256" key="1">
    <source>
        <dbReference type="ARBA" id="ARBA00001917"/>
    </source>
</evidence>